<reference evidence="1 2" key="1">
    <citation type="journal article" date="2011" name="Proc. Natl. Acad. Sci. U.S.A.">
        <title>Evolutionary erosion of yeast sex chromosomes by mating-type switching accidents.</title>
        <authorList>
            <person name="Gordon J.L."/>
            <person name="Armisen D."/>
            <person name="Proux-Wera E."/>
            <person name="Oheigeartaigh S.S."/>
            <person name="Byrne K.P."/>
            <person name="Wolfe K.H."/>
        </authorList>
    </citation>
    <scope>NUCLEOTIDE SEQUENCE [LARGE SCALE GENOMIC DNA]</scope>
    <source>
        <strain evidence="2">ATCC 22294 / BCRC 22015 / CBS 2517 / CECT 1963 / NBRC 1671 / NRRL Y-8276</strain>
    </source>
</reference>
<evidence type="ECO:0008006" key="3">
    <source>
        <dbReference type="Google" id="ProtNLM"/>
    </source>
</evidence>
<dbReference type="HOGENOM" id="CLU_128326_0_0_1"/>
<evidence type="ECO:0000313" key="2">
    <source>
        <dbReference type="Proteomes" id="UP000005220"/>
    </source>
</evidence>
<keyword evidence="2" id="KW-1185">Reference proteome</keyword>
<dbReference type="RefSeq" id="XP_003958506.1">
    <property type="nucleotide sequence ID" value="XM_003958457.1"/>
</dbReference>
<protein>
    <recommendedName>
        <fullName evidence="3">mRNA transport regulator MTR2</fullName>
    </recommendedName>
</protein>
<dbReference type="STRING" id="1071382.H2AYC1"/>
<dbReference type="InParanoid" id="H2AYC1"/>
<dbReference type="GO" id="GO:0042272">
    <property type="term" value="C:nuclear RNA export factor complex"/>
    <property type="evidence" value="ECO:0007669"/>
    <property type="project" value="EnsemblFungi"/>
</dbReference>
<dbReference type="Pfam" id="PF10429">
    <property type="entry name" value="Mtr2"/>
    <property type="match status" value="1"/>
</dbReference>
<dbReference type="eggNOG" id="ENOG502RZK7">
    <property type="taxonomic scope" value="Eukaryota"/>
</dbReference>
<dbReference type="InterPro" id="IPR019488">
    <property type="entry name" value="Nucl_pore_RNA_shuttling_Mtr2"/>
</dbReference>
<dbReference type="FunCoup" id="H2AYC1">
    <property type="interactions" value="198"/>
</dbReference>
<dbReference type="Proteomes" id="UP000005220">
    <property type="component" value="Chromosome 7"/>
</dbReference>
<proteinExistence type="predicted"/>
<sequence length="179" mass="20239">MNTGNAASTTQQPHITETFVQKILAHLDNTDINKLNDFLSLFKPGGASKIIFNSQPFNDPMVFLTMWQQQVVTTQHSLTSIDYHVIPGSGTLICNVNAKVRFDESGRDKAGQDSIIRDNTTMTTSNNQSNRRNLWGPYFGISLQLIIDDRIYRNDFNGVIGCFNYNMVYKPEDTLIKIN</sequence>
<gene>
    <name evidence="1" type="primary">KAFR0G03390</name>
    <name evidence="1" type="ORF">KAFR_0G03390</name>
</gene>
<dbReference type="GO" id="GO:0000055">
    <property type="term" value="P:ribosomal large subunit export from nucleus"/>
    <property type="evidence" value="ECO:0007669"/>
    <property type="project" value="EnsemblFungi"/>
</dbReference>
<dbReference type="GO" id="GO:0016973">
    <property type="term" value="P:poly(A)+ mRNA export from nucleus"/>
    <property type="evidence" value="ECO:0007669"/>
    <property type="project" value="EnsemblFungi"/>
</dbReference>
<dbReference type="GO" id="GO:0008033">
    <property type="term" value="P:tRNA processing"/>
    <property type="evidence" value="ECO:0007669"/>
    <property type="project" value="EnsemblFungi"/>
</dbReference>
<dbReference type="KEGG" id="kaf:KAFR_0G03390"/>
<dbReference type="GO" id="GO:0006409">
    <property type="term" value="P:tRNA export from nucleus"/>
    <property type="evidence" value="ECO:0007669"/>
    <property type="project" value="EnsemblFungi"/>
</dbReference>
<dbReference type="OrthoDB" id="25408at2759"/>
<dbReference type="EMBL" id="HE650827">
    <property type="protein sequence ID" value="CCF59371.1"/>
    <property type="molecule type" value="Genomic_DNA"/>
</dbReference>
<dbReference type="Gene3D" id="3.10.450.50">
    <property type="match status" value="1"/>
</dbReference>
<organism evidence="1 2">
    <name type="scientific">Kazachstania africana (strain ATCC 22294 / BCRC 22015 / CBS 2517 / CECT 1963 / NBRC 1671 / NRRL Y-8276)</name>
    <name type="common">Yeast</name>
    <name type="synonym">Kluyveromyces africanus</name>
    <dbReference type="NCBI Taxonomy" id="1071382"/>
    <lineage>
        <taxon>Eukaryota</taxon>
        <taxon>Fungi</taxon>
        <taxon>Dikarya</taxon>
        <taxon>Ascomycota</taxon>
        <taxon>Saccharomycotina</taxon>
        <taxon>Saccharomycetes</taxon>
        <taxon>Saccharomycetales</taxon>
        <taxon>Saccharomycetaceae</taxon>
        <taxon>Kazachstania</taxon>
    </lineage>
</organism>
<evidence type="ECO:0000313" key="1">
    <source>
        <dbReference type="EMBL" id="CCF59371.1"/>
    </source>
</evidence>
<accession>H2AYC1</accession>
<dbReference type="GO" id="GO:0000056">
    <property type="term" value="P:ribosomal small subunit export from nucleus"/>
    <property type="evidence" value="ECO:0007669"/>
    <property type="project" value="EnsemblFungi"/>
</dbReference>
<dbReference type="GeneID" id="13887350"/>
<dbReference type="SUPFAM" id="SSF54427">
    <property type="entry name" value="NTF2-like"/>
    <property type="match status" value="1"/>
</dbReference>
<dbReference type="AlphaFoldDB" id="H2AYC1"/>
<name>H2AYC1_KAZAF</name>
<dbReference type="InterPro" id="IPR032710">
    <property type="entry name" value="NTF2-like_dom_sf"/>
</dbReference>